<evidence type="ECO:0000256" key="1">
    <source>
        <dbReference type="SAM" id="Phobius"/>
    </source>
</evidence>
<proteinExistence type="predicted"/>
<evidence type="ECO:0008006" key="4">
    <source>
        <dbReference type="Google" id="ProtNLM"/>
    </source>
</evidence>
<evidence type="ECO:0000313" key="3">
    <source>
        <dbReference type="Proteomes" id="UP000219374"/>
    </source>
</evidence>
<dbReference type="AlphaFoldDB" id="A0A286CXD2"/>
<accession>A0A286CXD2</accession>
<keyword evidence="1" id="KW-1133">Transmembrane helix</keyword>
<name>A0A286CXD2_9GAMM</name>
<gene>
    <name evidence="2" type="ORF">SAMN06296416_101433</name>
</gene>
<feature type="transmembrane region" description="Helical" evidence="1">
    <location>
        <begin position="12"/>
        <end position="35"/>
    </location>
</feature>
<keyword evidence="3" id="KW-1185">Reference proteome</keyword>
<organism evidence="2 3">
    <name type="scientific">Pseudoxanthomonas wuyuanensis</name>
    <dbReference type="NCBI Taxonomy" id="1073196"/>
    <lineage>
        <taxon>Bacteria</taxon>
        <taxon>Pseudomonadati</taxon>
        <taxon>Pseudomonadota</taxon>
        <taxon>Gammaproteobacteria</taxon>
        <taxon>Lysobacterales</taxon>
        <taxon>Lysobacteraceae</taxon>
        <taxon>Pseudoxanthomonas</taxon>
    </lineage>
</organism>
<reference evidence="2 3" key="1">
    <citation type="submission" date="2017-09" db="EMBL/GenBank/DDBJ databases">
        <authorList>
            <person name="Ehlers B."/>
            <person name="Leendertz F.H."/>
        </authorList>
    </citation>
    <scope>NUCLEOTIDE SEQUENCE [LARGE SCALE GENOMIC DNA]</scope>
    <source>
        <strain evidence="2 3">CGMCC 1.10978</strain>
    </source>
</reference>
<dbReference type="OrthoDB" id="5988360at2"/>
<dbReference type="RefSeq" id="WP_097120219.1">
    <property type="nucleotide sequence ID" value="NZ_OCND01000001.1"/>
</dbReference>
<dbReference type="Proteomes" id="UP000219374">
    <property type="component" value="Unassembled WGS sequence"/>
</dbReference>
<evidence type="ECO:0000313" key="2">
    <source>
        <dbReference type="EMBL" id="SOD51062.1"/>
    </source>
</evidence>
<keyword evidence="1" id="KW-0812">Transmembrane</keyword>
<protein>
    <recommendedName>
        <fullName evidence="4">Lipopolysaccharide assembly protein A domain-containing protein</fullName>
    </recommendedName>
</protein>
<keyword evidence="1" id="KW-0472">Membrane</keyword>
<dbReference type="EMBL" id="OCND01000001">
    <property type="protein sequence ID" value="SOD51062.1"/>
    <property type="molecule type" value="Genomic_DNA"/>
</dbReference>
<sequence>MHPILREILLEPVGWLAIGGSFVMFGIGIWVAVFLRRRIREDERNRKRD</sequence>